<proteinExistence type="predicted"/>
<evidence type="ECO:0000256" key="3">
    <source>
        <dbReference type="ARBA" id="ARBA00022737"/>
    </source>
</evidence>
<accession>A0A0L7LRT7</accession>
<evidence type="ECO:0000256" key="2">
    <source>
        <dbReference type="ARBA" id="ARBA00022729"/>
    </source>
</evidence>
<keyword evidence="2" id="KW-0732">Signal</keyword>
<dbReference type="GO" id="GO:0009653">
    <property type="term" value="P:anatomical structure morphogenesis"/>
    <property type="evidence" value="ECO:0007669"/>
    <property type="project" value="UniProtKB-ARBA"/>
</dbReference>
<dbReference type="GO" id="GO:0003008">
    <property type="term" value="P:system process"/>
    <property type="evidence" value="ECO:0007669"/>
    <property type="project" value="UniProtKB-ARBA"/>
</dbReference>
<dbReference type="Gene3D" id="2.10.25.10">
    <property type="entry name" value="Laminin"/>
    <property type="match status" value="5"/>
</dbReference>
<feature type="domain" description="EGF-like" evidence="7">
    <location>
        <begin position="85"/>
        <end position="122"/>
    </location>
</feature>
<feature type="domain" description="EGF-like" evidence="7">
    <location>
        <begin position="9"/>
        <end position="45"/>
    </location>
</feature>
<dbReference type="Gene3D" id="2.60.120.200">
    <property type="match status" value="3"/>
</dbReference>
<feature type="disulfide bond" evidence="6">
    <location>
        <begin position="526"/>
        <end position="535"/>
    </location>
</feature>
<evidence type="ECO:0000256" key="5">
    <source>
        <dbReference type="ARBA" id="ARBA00023180"/>
    </source>
</evidence>
<evidence type="ECO:0000256" key="4">
    <source>
        <dbReference type="ARBA" id="ARBA00023157"/>
    </source>
</evidence>
<dbReference type="Pfam" id="PF00008">
    <property type="entry name" value="EGF"/>
    <property type="match status" value="3"/>
</dbReference>
<dbReference type="InterPro" id="IPR018097">
    <property type="entry name" value="EGF_Ca-bd_CS"/>
</dbReference>
<dbReference type="CDD" id="cd00110">
    <property type="entry name" value="LamG"/>
    <property type="match status" value="2"/>
</dbReference>
<dbReference type="InterPro" id="IPR000152">
    <property type="entry name" value="EGF-type_Asp/Asn_hydroxyl_site"/>
</dbReference>
<dbReference type="GO" id="GO:0048513">
    <property type="term" value="P:animal organ development"/>
    <property type="evidence" value="ECO:0007669"/>
    <property type="project" value="UniProtKB-ARBA"/>
</dbReference>
<feature type="disulfide bond" evidence="6">
    <location>
        <begin position="35"/>
        <end position="44"/>
    </location>
</feature>
<sequence length="1128" mass="122282">WAGPKCDDQIDECESNPCQNGAVCIDVHADYMCACTFGFTGKSCEVQIEFCDDSACSDNALCVVEAGARVCYCVPDYHGERCELQYDECLLGPRCLNGGTCIDGVDNFTCSCPPKLTGPLCDCLILDDGTYDCEYIAPRPTQSVLTTIIFENTTTDVITTFIANDTIARTSVTSVTDQETPNGDTIITTELIETTTEMTTTVESNTETVVTDIATSKVVTEEITKVTIESDNAQKETTTEISTITSPLITEGTTTEITMKEVTELVNTITSTEESITAIDTTMNEVTAEVTSTPSGDSTDKMFTDTPTEHSTDLVTPPTFTTTEVMEVTTETQTGTHGYTTVQSECTDSYCNNHGTCLNSPHGIRITISSAAFGGNSFIAHKLQNTTSIDIAFNAKTLLSDGQIMHVDIATGVYMQLYMNSGLLKFKFSCGYQTMLLSELKTLDLYPNEHHCNATLRLNDTVAMSGGQIANVSTLDHNTTLYLGNSPDLKDAEIKPFIGCIKTCLSGPCLNGGTCTDRDGNYTCSCANGWTGARCNRSVCEHNPCQTGGSCVRHPGSGFLCLCPYGKHGIFCEYSKRVHPYQSGGSCVRHPGSGFLCLCPYGKHGIFCEYKYNRASRAGAVCGILAVASCVSVRTGNTASSVNTCESTTVPVGRELCAASWQWLPVSLSVRETRHLFAGVSSYLLYPLSAGAVSSDRFDLRLRFQTADMEQIALLAFVGQNGRHDARRPRRIFTSRALSARRGGHSVRVWRRGRAAGLTVDGRHNVTGNAPALGDDARITLTPYLYIGGHPSESFRDLPHDLPLHSGWRGCVWEVGGQTVGAGRVVGGRGVGQCGVQQCAYAMKAGSGQRVPTRRTRATSACPSVAGSASSPPARTRNLLPTDVLFSGTRSYIELFSRTVSSVSLSLEAEIKPTKERGLVIFAETPHFYTALSMQGGLLEYRWTGRYGSRLYVWVDSALSTEAMLAHAYPHTSSNATILLEHVTSLVRSGVVLSMSQWHRVKAGRYGSRLYVWVDSALSTEAMLAHAGSAKVPEPRVLSRLVPAAGFLADGEWHTLVLRMEKHNISVLVDRAPAYVEEPGLHAATEYDDLQLYIGCIDHISTSEQSYVTDYSEFYSENVKSCQLFPPT</sequence>
<feature type="domain" description="EGF-like" evidence="7">
    <location>
        <begin position="537"/>
        <end position="573"/>
    </location>
</feature>
<feature type="domain" description="EGF-like" evidence="7">
    <location>
        <begin position="501"/>
        <end position="536"/>
    </location>
</feature>
<dbReference type="PANTHER" id="PTHR12916">
    <property type="entry name" value="CYTOCHROME C OXIDASE POLYPEPTIDE VIC-2"/>
    <property type="match status" value="1"/>
</dbReference>
<dbReference type="InterPro" id="IPR001791">
    <property type="entry name" value="Laminin_G"/>
</dbReference>
<evidence type="ECO:0000259" key="7">
    <source>
        <dbReference type="PROSITE" id="PS50026"/>
    </source>
</evidence>
<dbReference type="GO" id="GO:0005509">
    <property type="term" value="F:calcium ion binding"/>
    <property type="evidence" value="ECO:0007669"/>
    <property type="project" value="InterPro"/>
</dbReference>
<dbReference type="EMBL" id="JTDY01000281">
    <property type="protein sequence ID" value="KOB77926.1"/>
    <property type="molecule type" value="Genomic_DNA"/>
</dbReference>
<feature type="disulfide bond" evidence="6">
    <location>
        <begin position="563"/>
        <end position="572"/>
    </location>
</feature>
<dbReference type="SUPFAM" id="SSF57196">
    <property type="entry name" value="EGF/Laminin"/>
    <property type="match status" value="4"/>
</dbReference>
<feature type="domain" description="EGF-like" evidence="7">
    <location>
        <begin position="47"/>
        <end position="83"/>
    </location>
</feature>
<keyword evidence="1 6" id="KW-0245">EGF-like domain</keyword>
<keyword evidence="9" id="KW-1185">Reference proteome</keyword>
<dbReference type="SMART" id="SM00179">
    <property type="entry name" value="EGF_CA"/>
    <property type="match status" value="4"/>
</dbReference>
<dbReference type="CDD" id="cd00054">
    <property type="entry name" value="EGF_CA"/>
    <property type="match status" value="4"/>
</dbReference>
<dbReference type="FunFam" id="2.10.25.10:FF:000710">
    <property type="entry name" value="Blast:Protein eyes shut"/>
    <property type="match status" value="1"/>
</dbReference>
<evidence type="ECO:0000256" key="6">
    <source>
        <dbReference type="PROSITE-ProRule" id="PRU00076"/>
    </source>
</evidence>
<dbReference type="AlphaFoldDB" id="A0A0L7LRT7"/>
<dbReference type="PROSITE" id="PS01187">
    <property type="entry name" value="EGF_CA"/>
    <property type="match status" value="2"/>
</dbReference>
<dbReference type="SUPFAM" id="SSF49899">
    <property type="entry name" value="Concanavalin A-like lectins/glucanases"/>
    <property type="match status" value="3"/>
</dbReference>
<dbReference type="Proteomes" id="UP000037510">
    <property type="component" value="Unassembled WGS sequence"/>
</dbReference>
<protein>
    <submittedName>
        <fullName evidence="8">Crumbs</fullName>
    </submittedName>
</protein>
<dbReference type="FunFam" id="2.10.25.10:FF:000143">
    <property type="entry name" value="Protein crumbs 1"/>
    <property type="match status" value="1"/>
</dbReference>
<dbReference type="PROSITE" id="PS00010">
    <property type="entry name" value="ASX_HYDROXYL"/>
    <property type="match status" value="3"/>
</dbReference>
<dbReference type="Pfam" id="PF02210">
    <property type="entry name" value="Laminin_G_2"/>
    <property type="match status" value="1"/>
</dbReference>
<reference evidence="8 9" key="1">
    <citation type="journal article" date="2015" name="Genome Biol. Evol.">
        <title>The genome of winter moth (Operophtera brumata) provides a genomic perspective on sexual dimorphism and phenology.</title>
        <authorList>
            <person name="Derks M.F."/>
            <person name="Smit S."/>
            <person name="Salis L."/>
            <person name="Schijlen E."/>
            <person name="Bossers A."/>
            <person name="Mateman C."/>
            <person name="Pijl A.S."/>
            <person name="de Ridder D."/>
            <person name="Groenen M.A."/>
            <person name="Visser M.E."/>
            <person name="Megens H.J."/>
        </authorList>
    </citation>
    <scope>NUCLEOTIDE SEQUENCE [LARGE SCALE GENOMIC DNA]</scope>
    <source>
        <strain evidence="8">WM2013NL</strain>
        <tissue evidence="8">Head and thorax</tissue>
    </source>
</reference>
<dbReference type="InterPro" id="IPR013320">
    <property type="entry name" value="ConA-like_dom_sf"/>
</dbReference>
<dbReference type="InterPro" id="IPR001881">
    <property type="entry name" value="EGF-like_Ca-bd_dom"/>
</dbReference>
<gene>
    <name evidence="8" type="ORF">OBRU01_01446</name>
</gene>
<dbReference type="InterPro" id="IPR000742">
    <property type="entry name" value="EGF"/>
</dbReference>
<evidence type="ECO:0000256" key="1">
    <source>
        <dbReference type="ARBA" id="ARBA00022536"/>
    </source>
</evidence>
<dbReference type="PANTHER" id="PTHR12916:SF4">
    <property type="entry name" value="UNINFLATABLE, ISOFORM C"/>
    <property type="match status" value="1"/>
</dbReference>
<dbReference type="FunFam" id="2.10.25.10:FF:000321">
    <property type="entry name" value="Protein delta homolog 1"/>
    <property type="match status" value="1"/>
</dbReference>
<comment type="caution">
    <text evidence="6">Lacks conserved residue(s) required for the propagation of feature annotation.</text>
</comment>
<organism evidence="8 9">
    <name type="scientific">Operophtera brumata</name>
    <name type="common">Winter moth</name>
    <name type="synonym">Phalaena brumata</name>
    <dbReference type="NCBI Taxonomy" id="104452"/>
    <lineage>
        <taxon>Eukaryota</taxon>
        <taxon>Metazoa</taxon>
        <taxon>Ecdysozoa</taxon>
        <taxon>Arthropoda</taxon>
        <taxon>Hexapoda</taxon>
        <taxon>Insecta</taxon>
        <taxon>Pterygota</taxon>
        <taxon>Neoptera</taxon>
        <taxon>Endopterygota</taxon>
        <taxon>Lepidoptera</taxon>
        <taxon>Glossata</taxon>
        <taxon>Ditrysia</taxon>
        <taxon>Geometroidea</taxon>
        <taxon>Geometridae</taxon>
        <taxon>Larentiinae</taxon>
        <taxon>Operophtera</taxon>
    </lineage>
</organism>
<dbReference type="PROSITE" id="PS01186">
    <property type="entry name" value="EGF_2"/>
    <property type="match status" value="2"/>
</dbReference>
<dbReference type="PROSITE" id="PS00022">
    <property type="entry name" value="EGF_1"/>
    <property type="match status" value="6"/>
</dbReference>
<evidence type="ECO:0000313" key="9">
    <source>
        <dbReference type="Proteomes" id="UP000037510"/>
    </source>
</evidence>
<keyword evidence="5" id="KW-0325">Glycoprotein</keyword>
<dbReference type="STRING" id="104452.A0A0L7LRT7"/>
<dbReference type="GO" id="GO:0030154">
    <property type="term" value="P:cell differentiation"/>
    <property type="evidence" value="ECO:0007669"/>
    <property type="project" value="UniProtKB-ARBA"/>
</dbReference>
<name>A0A0L7LRT7_OPEBR</name>
<feature type="disulfide bond" evidence="6">
    <location>
        <begin position="112"/>
        <end position="121"/>
    </location>
</feature>
<feature type="non-terminal residue" evidence="8">
    <location>
        <position position="1"/>
    </location>
</feature>
<feature type="non-terminal residue" evidence="8">
    <location>
        <position position="1128"/>
    </location>
</feature>
<keyword evidence="3" id="KW-0677">Repeat</keyword>
<keyword evidence="4 6" id="KW-1015">Disulfide bond</keyword>
<dbReference type="SMART" id="SM00181">
    <property type="entry name" value="EGF"/>
    <property type="match status" value="6"/>
</dbReference>
<comment type="caution">
    <text evidence="8">The sequence shown here is derived from an EMBL/GenBank/DDBJ whole genome shotgun (WGS) entry which is preliminary data.</text>
</comment>
<feature type="disulfide bond" evidence="6">
    <location>
        <begin position="73"/>
        <end position="82"/>
    </location>
</feature>
<dbReference type="PROSITE" id="PS50026">
    <property type="entry name" value="EGF_3"/>
    <property type="match status" value="5"/>
</dbReference>
<evidence type="ECO:0000313" key="8">
    <source>
        <dbReference type="EMBL" id="KOB77926.1"/>
    </source>
</evidence>